<gene>
    <name evidence="3" type="ORF">NQ315_010313</name>
</gene>
<dbReference type="FunFam" id="3.90.640.10:FF:000043">
    <property type="entry name" value="AGAP008687-PA-like protein"/>
    <property type="match status" value="1"/>
</dbReference>
<evidence type="ECO:0008006" key="5">
    <source>
        <dbReference type="Google" id="ProtNLM"/>
    </source>
</evidence>
<dbReference type="SUPFAM" id="SSF53067">
    <property type="entry name" value="Actin-like ATPase domain"/>
    <property type="match status" value="2"/>
</dbReference>
<dbReference type="Gene3D" id="3.30.420.40">
    <property type="match status" value="2"/>
</dbReference>
<dbReference type="InterPro" id="IPR043129">
    <property type="entry name" value="ATPase_NBD"/>
</dbReference>
<dbReference type="Proteomes" id="UP001159042">
    <property type="component" value="Unassembled WGS sequence"/>
</dbReference>
<evidence type="ECO:0000313" key="3">
    <source>
        <dbReference type="EMBL" id="KAJ8923732.1"/>
    </source>
</evidence>
<dbReference type="InterPro" id="IPR004000">
    <property type="entry name" value="Actin"/>
</dbReference>
<organism evidence="3 4">
    <name type="scientific">Exocentrus adspersus</name>
    <dbReference type="NCBI Taxonomy" id="1586481"/>
    <lineage>
        <taxon>Eukaryota</taxon>
        <taxon>Metazoa</taxon>
        <taxon>Ecdysozoa</taxon>
        <taxon>Arthropoda</taxon>
        <taxon>Hexapoda</taxon>
        <taxon>Insecta</taxon>
        <taxon>Pterygota</taxon>
        <taxon>Neoptera</taxon>
        <taxon>Endopterygota</taxon>
        <taxon>Coleoptera</taxon>
        <taxon>Polyphaga</taxon>
        <taxon>Cucujiformia</taxon>
        <taxon>Chrysomeloidea</taxon>
        <taxon>Cerambycidae</taxon>
        <taxon>Lamiinae</taxon>
        <taxon>Acanthocinini</taxon>
        <taxon>Exocentrus</taxon>
    </lineage>
</organism>
<name>A0AAV8WAW2_9CUCU</name>
<dbReference type="Pfam" id="PF00022">
    <property type="entry name" value="Actin"/>
    <property type="match status" value="1"/>
</dbReference>
<evidence type="ECO:0000256" key="1">
    <source>
        <dbReference type="ARBA" id="ARBA00006752"/>
    </source>
</evidence>
<dbReference type="PRINTS" id="PR00190">
    <property type="entry name" value="ACTIN"/>
</dbReference>
<keyword evidence="4" id="KW-1185">Reference proteome</keyword>
<dbReference type="SMART" id="SM00268">
    <property type="entry name" value="ACTIN"/>
    <property type="match status" value="1"/>
</dbReference>
<proteinExistence type="inferred from homology"/>
<dbReference type="EMBL" id="JANEYG010000004">
    <property type="protein sequence ID" value="KAJ8923732.1"/>
    <property type="molecule type" value="Genomic_DNA"/>
</dbReference>
<comment type="caution">
    <text evidence="3">The sequence shown here is derived from an EMBL/GenBank/DDBJ whole genome shotgun (WGS) entry which is preliminary data.</text>
</comment>
<reference evidence="3 4" key="1">
    <citation type="journal article" date="2023" name="Insect Mol. Biol.">
        <title>Genome sequencing provides insights into the evolution of gene families encoding plant cell wall-degrading enzymes in longhorned beetles.</title>
        <authorList>
            <person name="Shin N.R."/>
            <person name="Okamura Y."/>
            <person name="Kirsch R."/>
            <person name="Pauchet Y."/>
        </authorList>
    </citation>
    <scope>NUCLEOTIDE SEQUENCE [LARGE SCALE GENOMIC DNA]</scope>
    <source>
        <strain evidence="3">EAD_L_NR</strain>
    </source>
</reference>
<dbReference type="AlphaFoldDB" id="A0AAV8WAW2"/>
<dbReference type="PANTHER" id="PTHR11937">
    <property type="entry name" value="ACTIN"/>
    <property type="match status" value="1"/>
</dbReference>
<evidence type="ECO:0000313" key="4">
    <source>
        <dbReference type="Proteomes" id="UP001159042"/>
    </source>
</evidence>
<evidence type="ECO:0000256" key="2">
    <source>
        <dbReference type="RuleBase" id="RU000487"/>
    </source>
</evidence>
<dbReference type="Gene3D" id="3.90.640.10">
    <property type="entry name" value="Actin, Chain A, domain 4"/>
    <property type="match status" value="1"/>
</dbReference>
<dbReference type="FunFam" id="3.30.420.40:FF:000050">
    <property type="entry name" value="Actin, alpha skeletal muscle"/>
    <property type="match status" value="1"/>
</dbReference>
<protein>
    <recommendedName>
        <fullName evidence="5">Actin-like protein 6A</fullName>
    </recommendedName>
</protein>
<dbReference type="CDD" id="cd13395">
    <property type="entry name" value="ASKHA_NBD_Arp4_ACTL6-like"/>
    <property type="match status" value="1"/>
</dbReference>
<accession>A0AAV8WAW2</accession>
<sequence>MSGAVYGGDEVGALVFDIGHNTIRAGYAGEDSPKVDIPSTVGVWLDAEDDVTQTRYNIGLLSIHVWRPEMELSSFLKEGMVENWDMFENFLDYIYNNALKAVPKDHPILLTEPPWITPSKREEMAELMFEKYNVPAVYLAKNASLAAFANGRPTCLVVDSGATHTSAVPVHDGYVLTQAVVKSPVGGDYLSSQCKSYLLDKGIEIVPPAIVAYKEVMKSEESPIWKRRDIPMNLTESWYNYMIKEVMQDFQASVLQVSDVSYDEEVVKTMPANHYEFPNGFHRDFGVERFKIPEPLFNPTTGAKAGIQPILGGWIPSYNKRWNAMYGSVVVTGGNSSLQGFTERLNRDLAAKTPPSMRLKIISAPGVSERRFGAWTGGFDFKFSRFVSTTLGF</sequence>
<dbReference type="Gene3D" id="2.30.36.70">
    <property type="entry name" value="Actin, Chain A, domain 2"/>
    <property type="match status" value="1"/>
</dbReference>
<comment type="similarity">
    <text evidence="1 2">Belongs to the actin family.</text>
</comment>